<accession>A0A2V4A6B6</accession>
<evidence type="ECO:0000256" key="1">
    <source>
        <dbReference type="SAM" id="Phobius"/>
    </source>
</evidence>
<feature type="transmembrane region" description="Helical" evidence="1">
    <location>
        <begin position="7"/>
        <end position="29"/>
    </location>
</feature>
<evidence type="ECO:0000313" key="3">
    <source>
        <dbReference type="Proteomes" id="UP000248079"/>
    </source>
</evidence>
<protein>
    <submittedName>
        <fullName evidence="2">Uncharacterized protein</fullName>
    </submittedName>
</protein>
<name>A0A2V4A6B6_9BACT</name>
<dbReference type="EMBL" id="QFLI01000011">
    <property type="protein sequence ID" value="PXX96940.1"/>
    <property type="molecule type" value="Genomic_DNA"/>
</dbReference>
<organism evidence="2 3">
    <name type="scientific">Marinifilum breve</name>
    <dbReference type="NCBI Taxonomy" id="2184082"/>
    <lineage>
        <taxon>Bacteria</taxon>
        <taxon>Pseudomonadati</taxon>
        <taxon>Bacteroidota</taxon>
        <taxon>Bacteroidia</taxon>
        <taxon>Marinilabiliales</taxon>
        <taxon>Marinifilaceae</taxon>
    </lineage>
</organism>
<feature type="transmembrane region" description="Helical" evidence="1">
    <location>
        <begin position="49"/>
        <end position="70"/>
    </location>
</feature>
<proteinExistence type="predicted"/>
<gene>
    <name evidence="2" type="ORF">DF185_20080</name>
</gene>
<keyword evidence="1" id="KW-1133">Transmembrane helix</keyword>
<comment type="caution">
    <text evidence="2">The sequence shown here is derived from an EMBL/GenBank/DDBJ whole genome shotgun (WGS) entry which is preliminary data.</text>
</comment>
<dbReference type="AlphaFoldDB" id="A0A2V4A6B6"/>
<keyword evidence="1" id="KW-0472">Membrane</keyword>
<feature type="transmembrane region" description="Helical" evidence="1">
    <location>
        <begin position="82"/>
        <end position="104"/>
    </location>
</feature>
<dbReference type="Proteomes" id="UP000248079">
    <property type="component" value="Unassembled WGS sequence"/>
</dbReference>
<evidence type="ECO:0000313" key="2">
    <source>
        <dbReference type="EMBL" id="PXX96940.1"/>
    </source>
</evidence>
<reference evidence="2 3" key="1">
    <citation type="submission" date="2018-05" db="EMBL/GenBank/DDBJ databases">
        <title>Marinifilum breve JC075T sp. nov., a marine bacterium isolated from Yongle Blue Hole in the South China Sea.</title>
        <authorList>
            <person name="Fu T."/>
        </authorList>
    </citation>
    <scope>NUCLEOTIDE SEQUENCE [LARGE SCALE GENOMIC DNA]</scope>
    <source>
        <strain evidence="2 3">JC075</strain>
    </source>
</reference>
<sequence length="167" mass="19501">MILRRTNALLVFILLYYLGVFLDIGTTYLGSPDLKRELNVLVLYFEAGFKEIIIACTLYLIAITIILLKLKEYILKSGENKFAINLFYLIFFCNSCHLVNSYLVSVNNFLGFCYYRSESEFLHQIGSTYAKFVTSIPYYYYYQFFLSCALAAIVCFVLLRFKKEMGR</sequence>
<keyword evidence="3" id="KW-1185">Reference proteome</keyword>
<feature type="transmembrane region" description="Helical" evidence="1">
    <location>
        <begin position="139"/>
        <end position="159"/>
    </location>
</feature>
<keyword evidence="1" id="KW-0812">Transmembrane</keyword>